<dbReference type="GeneID" id="25334771"/>
<evidence type="ECO:0000313" key="3">
    <source>
        <dbReference type="EMBL" id="CDJ60781.1"/>
    </source>
</evidence>
<reference evidence="3" key="1">
    <citation type="submission" date="2013-10" db="EMBL/GenBank/DDBJ databases">
        <title>Genomic analysis of the causative agents of coccidiosis in chickens.</title>
        <authorList>
            <person name="Reid A.J."/>
            <person name="Blake D."/>
            <person name="Billington K."/>
            <person name="Browne H."/>
            <person name="Dunn M."/>
            <person name="Hung S."/>
            <person name="Kawahara F."/>
            <person name="Miranda-Saavedra D."/>
            <person name="Mourier T."/>
            <person name="Nagra H."/>
            <person name="Otto T.D."/>
            <person name="Rawlings N."/>
            <person name="Sanchez A."/>
            <person name="Sanders M."/>
            <person name="Subramaniam C."/>
            <person name="Tay Y."/>
            <person name="Dear P."/>
            <person name="Doerig C."/>
            <person name="Gruber A."/>
            <person name="Parkinson J."/>
            <person name="Shirley M."/>
            <person name="Wan K.L."/>
            <person name="Berriman M."/>
            <person name="Tomley F."/>
            <person name="Pain A."/>
        </authorList>
    </citation>
    <scope>NUCLEOTIDE SEQUENCE [LARGE SCALE GENOMIC DNA]</scope>
    <source>
        <strain evidence="3">Weybridge</strain>
    </source>
</reference>
<dbReference type="OrthoDB" id="443402at2759"/>
<dbReference type="Proteomes" id="UP000030763">
    <property type="component" value="Unassembled WGS sequence"/>
</dbReference>
<feature type="compositionally biased region" description="Low complexity" evidence="2">
    <location>
        <begin position="940"/>
        <end position="959"/>
    </location>
</feature>
<dbReference type="InterPro" id="IPR029063">
    <property type="entry name" value="SAM-dependent_MTases_sf"/>
</dbReference>
<feature type="coiled-coil region" evidence="1">
    <location>
        <begin position="667"/>
        <end position="694"/>
    </location>
</feature>
<gene>
    <name evidence="3" type="ORF">EMWEY_00007850</name>
</gene>
<dbReference type="EMBL" id="HG721928">
    <property type="protein sequence ID" value="CDJ60781.1"/>
    <property type="molecule type" value="Genomic_DNA"/>
</dbReference>
<name>U6M9S7_EIMMA</name>
<keyword evidence="4" id="KW-1185">Reference proteome</keyword>
<organism evidence="3 4">
    <name type="scientific">Eimeria maxima</name>
    <name type="common">Coccidian parasite</name>
    <dbReference type="NCBI Taxonomy" id="5804"/>
    <lineage>
        <taxon>Eukaryota</taxon>
        <taxon>Sar</taxon>
        <taxon>Alveolata</taxon>
        <taxon>Apicomplexa</taxon>
        <taxon>Conoidasida</taxon>
        <taxon>Coccidia</taxon>
        <taxon>Eucoccidiorida</taxon>
        <taxon>Eimeriorina</taxon>
        <taxon>Eimeriidae</taxon>
        <taxon>Eimeria</taxon>
    </lineage>
</organism>
<reference evidence="3" key="2">
    <citation type="submission" date="2013-10" db="EMBL/GenBank/DDBJ databases">
        <authorList>
            <person name="Aslett M."/>
        </authorList>
    </citation>
    <scope>NUCLEOTIDE SEQUENCE [LARGE SCALE GENOMIC DNA]</scope>
    <source>
        <strain evidence="3">Weybridge</strain>
    </source>
</reference>
<proteinExistence type="predicted"/>
<protein>
    <recommendedName>
        <fullName evidence="5">DOT1 domain-containing protein</fullName>
    </recommendedName>
</protein>
<sequence>MCHSGGAEGPEFLGQPQPQTQKQHSHTIGDAATGPDQLSQAMLCGVQPVAGATAAAAAVGTTASVAVGEGCTEVECEICMGFNPPVHRVDSMVAAETARKAEAEGASALGCAVTAGTEVPGPAPAAGGKDYTQPVGRKHGTLHGIASALLPGAEASSLAAGDTAGDALAADVDAPDVAGLGLAGPASALQEAEGSTKSKAFSCYSSAVTVGSAEVEHPSTSSAVEAARWGSSIPRMPVALREGFLAEVKSLQKKPIMKITTSVEGKFQVLLAPLCVCRAYGESSVSSLFKLFSILNKHFGLNEHSTFLDIGSGSGVPSLAAAAFGCTFTLGLELDSNVYSISVINHLWDRDYPGAQAPPTAAVATCVAVGHAERSLLETTFGFNATFCVFDCARLSSLEGISHVFSFDLAMPPWVMAHTVRLFNQSKTTFVFVSFHGDLISNFGMQAVLATRLSMRMGTSAESHVGFIYQKIPKTETQHELEQQRKLHCIEQQLVDPVVADSASVTRECRFEGKQQMQMKQLQWQLASLQGQLQELLQQQQQRRRHPSKLQRQRKDLLRALQDTKQETLQMLQLMLHHQQQGLLLRQQLQLVELLQRRHGECRESQASLLEEAARLLEEQHLQEHHALVQKLSVQYWAENKRQQTLLKEATAAVAVEVASAAAVRRNSEIDSKVQKVRRELREKQKQLHNMECMMNRREEHLQRSLEEQLQSELLLHQQSGLDSRHFEGSNWLLEGAQQHATDVQQRQRQQLLLLKGIASSRTDRILHSSEQPAAAAARVELMSAAHPQQQILLLRRVFSAFQVDQLLERGSLMQGQQQEGITAARAEELLAHFRDVSVQGYDNQTQTTAAATAAAGKENAAKNTPYQCPCTQTNRCIRLSTSNSSSNSNCTVCIGGAAAALAAMLPSIPYSRSNRIELQFCCQGQQQLQRKRLPRPIRRYGPSAAASSAAPARLPAGGEPSRYGDSARSGEEVVILPCLSPLCATCCYSDSLLLQLLRCSFPLAVQQQLLQQEVFMQQRMPLITVIDKQEQQQLEQRCMQDWKTAKAANPAVPLAGAEAMFRRGMVECPLADAFDALQLLQQQLQQEPAQPTQAHLGPGPGVALETKYLEAAFRRHFEKLLEVQRQKLYLRDSLFSRKQARAPVTAIATVVGESDDNDNATRQKRITTSVGVLGTPCRQEFAAASFEQQPKRPRLSTLLPGLTGGVNVAADRALPAARGHPASVTNADFSSACCSDVRAPFTASDDAGWSQQAEEIRLHPHEAQLLRACAVAAVKPSRCSCTRALQLLLQQRRILQHSQSEGCKNASSSGPPARNVCKWASNAAPKSNSAAWSVLSDADCCSTHSNRSACTNNSSKRTAIRCFALVTVVGEQLQEVMRNLVEMQRTLKQQLLLKLLQRDFPDHSVTRSTAIAATTEHIHKGAVQVTDFTCSCAPQLHLEQQEVLFHEGKGSCVWWRQYYVLLGELAILKEKALYKAIDICLQQQQHQQSISQELPTQQPPKQQQLQPPRGGQAKRTPVSLTKGLITGGEGPNICKASDIGCRLPDPLLQSPSAPRKRRSQGGF</sequence>
<dbReference type="Gene3D" id="3.40.50.150">
    <property type="entry name" value="Vaccinia Virus protein VP39"/>
    <property type="match status" value="1"/>
</dbReference>
<evidence type="ECO:0008006" key="5">
    <source>
        <dbReference type="Google" id="ProtNLM"/>
    </source>
</evidence>
<feature type="region of interest" description="Disordered" evidence="2">
    <location>
        <begin position="940"/>
        <end position="966"/>
    </location>
</feature>
<dbReference type="RefSeq" id="XP_013337431.1">
    <property type="nucleotide sequence ID" value="XM_013481977.1"/>
</dbReference>
<evidence type="ECO:0000256" key="2">
    <source>
        <dbReference type="SAM" id="MobiDB-lite"/>
    </source>
</evidence>
<feature type="region of interest" description="Disordered" evidence="2">
    <location>
        <begin position="1545"/>
        <end position="1564"/>
    </location>
</feature>
<feature type="region of interest" description="Disordered" evidence="2">
    <location>
        <begin position="1491"/>
        <end position="1532"/>
    </location>
</feature>
<evidence type="ECO:0000256" key="1">
    <source>
        <dbReference type="SAM" id="Coils"/>
    </source>
</evidence>
<keyword evidence="1" id="KW-0175">Coiled coil</keyword>
<dbReference type="VEuPathDB" id="ToxoDB:EMWEY_00007850"/>
<evidence type="ECO:0000313" key="4">
    <source>
        <dbReference type="Proteomes" id="UP000030763"/>
    </source>
</evidence>
<feature type="compositionally biased region" description="Low complexity" evidence="2">
    <location>
        <begin position="1491"/>
        <end position="1509"/>
    </location>
</feature>
<feature type="region of interest" description="Disordered" evidence="2">
    <location>
        <begin position="1"/>
        <end position="34"/>
    </location>
</feature>
<dbReference type="SUPFAM" id="SSF53335">
    <property type="entry name" value="S-adenosyl-L-methionine-dependent methyltransferases"/>
    <property type="match status" value="1"/>
</dbReference>
<feature type="compositionally biased region" description="Basic residues" evidence="2">
    <location>
        <begin position="1555"/>
        <end position="1564"/>
    </location>
</feature>
<dbReference type="OMA" id="ECPLADA"/>
<accession>U6M9S7</accession>